<reference evidence="3" key="1">
    <citation type="submission" date="2021-06" db="EMBL/GenBank/DDBJ databases">
        <authorList>
            <person name="Kallberg Y."/>
            <person name="Tangrot J."/>
            <person name="Rosling A."/>
        </authorList>
    </citation>
    <scope>NUCLEOTIDE SEQUENCE</scope>
    <source>
        <strain evidence="3">MA453B</strain>
    </source>
</reference>
<dbReference type="EMBL" id="CAJVPY010013224">
    <property type="protein sequence ID" value="CAG8739302.1"/>
    <property type="molecule type" value="Genomic_DNA"/>
</dbReference>
<feature type="coiled-coil region" evidence="1">
    <location>
        <begin position="58"/>
        <end position="103"/>
    </location>
</feature>
<keyword evidence="1" id="KW-0175">Coiled coil</keyword>
<name>A0A9N9ILP6_9GLOM</name>
<dbReference type="AlphaFoldDB" id="A0A9N9ILP6"/>
<evidence type="ECO:0000313" key="3">
    <source>
        <dbReference type="EMBL" id="CAG8739302.1"/>
    </source>
</evidence>
<feature type="region of interest" description="Disordered" evidence="2">
    <location>
        <begin position="153"/>
        <end position="179"/>
    </location>
</feature>
<accession>A0A9N9ILP6</accession>
<comment type="caution">
    <text evidence="3">The sequence shown here is derived from an EMBL/GenBank/DDBJ whole genome shotgun (WGS) entry which is preliminary data.</text>
</comment>
<gene>
    <name evidence="3" type="ORF">DERYTH_LOCUS15858</name>
</gene>
<organism evidence="3 4">
    <name type="scientific">Dentiscutata erythropus</name>
    <dbReference type="NCBI Taxonomy" id="1348616"/>
    <lineage>
        <taxon>Eukaryota</taxon>
        <taxon>Fungi</taxon>
        <taxon>Fungi incertae sedis</taxon>
        <taxon>Mucoromycota</taxon>
        <taxon>Glomeromycotina</taxon>
        <taxon>Glomeromycetes</taxon>
        <taxon>Diversisporales</taxon>
        <taxon>Gigasporaceae</taxon>
        <taxon>Dentiscutata</taxon>
    </lineage>
</organism>
<feature type="non-terminal residue" evidence="3">
    <location>
        <position position="179"/>
    </location>
</feature>
<proteinExistence type="predicted"/>
<feature type="region of interest" description="Disordered" evidence="2">
    <location>
        <begin position="1"/>
        <end position="27"/>
    </location>
</feature>
<evidence type="ECO:0000256" key="1">
    <source>
        <dbReference type="SAM" id="Coils"/>
    </source>
</evidence>
<dbReference type="Proteomes" id="UP000789405">
    <property type="component" value="Unassembled WGS sequence"/>
</dbReference>
<sequence length="179" mass="20727">IKKQRINSEDELPENWSEPSEPQDDFDRQEVVESILGAAALNVEYELMNESLDEEMMNKKLDEMIDEIGEDLDEMVDEIDEDLDEMVDEMSEISEDLNKLNETWNNIVNEKSNEKLDKRSDKKLGKRVNKRSDEILSKELNEKENTIVNISDEEESALSELSEAEAIGRSLPENDHEVH</sequence>
<evidence type="ECO:0000313" key="4">
    <source>
        <dbReference type="Proteomes" id="UP000789405"/>
    </source>
</evidence>
<protein>
    <submittedName>
        <fullName evidence="3">5694_t:CDS:1</fullName>
    </submittedName>
</protein>
<evidence type="ECO:0000256" key="2">
    <source>
        <dbReference type="SAM" id="MobiDB-lite"/>
    </source>
</evidence>
<keyword evidence="4" id="KW-1185">Reference proteome</keyword>